<dbReference type="Gene3D" id="6.10.140.530">
    <property type="match status" value="3"/>
</dbReference>
<reference evidence="3 4" key="1">
    <citation type="journal article" date="2012" name="Genome Biol.">
        <title>Genome and low-iron response of an oceanic diatom adapted to chronic iron limitation.</title>
        <authorList>
            <person name="Lommer M."/>
            <person name="Specht M."/>
            <person name="Roy A.S."/>
            <person name="Kraemer L."/>
            <person name="Andreson R."/>
            <person name="Gutowska M.A."/>
            <person name="Wolf J."/>
            <person name="Bergner S.V."/>
            <person name="Schilhabel M.B."/>
            <person name="Klostermeier U.C."/>
            <person name="Beiko R.G."/>
            <person name="Rosenstiel P."/>
            <person name="Hippler M."/>
            <person name="Laroche J."/>
        </authorList>
    </citation>
    <scope>NUCLEOTIDE SEQUENCE [LARGE SCALE GENOMIC DNA]</scope>
    <source>
        <strain evidence="3 4">CCMP1005</strain>
    </source>
</reference>
<dbReference type="AlphaFoldDB" id="K0SCK6"/>
<feature type="compositionally biased region" description="Basic and acidic residues" evidence="1">
    <location>
        <begin position="678"/>
        <end position="688"/>
    </location>
</feature>
<dbReference type="EMBL" id="AGNL01017967">
    <property type="protein sequence ID" value="EJK63838.1"/>
    <property type="molecule type" value="Genomic_DNA"/>
</dbReference>
<dbReference type="PANTHER" id="PTHR33418">
    <property type="entry name" value="HELICASE-ASSOCIATED"/>
    <property type="match status" value="1"/>
</dbReference>
<keyword evidence="4" id="KW-1185">Reference proteome</keyword>
<evidence type="ECO:0000259" key="2">
    <source>
        <dbReference type="Pfam" id="PF03457"/>
    </source>
</evidence>
<dbReference type="InterPro" id="IPR005114">
    <property type="entry name" value="Helicase_assoc"/>
</dbReference>
<feature type="region of interest" description="Disordered" evidence="1">
    <location>
        <begin position="261"/>
        <end position="290"/>
    </location>
</feature>
<accession>K0SCK6</accession>
<feature type="region of interest" description="Disordered" evidence="1">
    <location>
        <begin position="1"/>
        <end position="81"/>
    </location>
</feature>
<gene>
    <name evidence="3" type="ORF">THAOC_15484</name>
</gene>
<dbReference type="PANTHER" id="PTHR33418:SF1">
    <property type="entry name" value="HELICASE-ASSOCIATED DOMAIN-CONTAINING PROTEIN"/>
    <property type="match status" value="1"/>
</dbReference>
<feature type="compositionally biased region" description="Pro residues" evidence="1">
    <location>
        <begin position="638"/>
        <end position="647"/>
    </location>
</feature>
<proteinExistence type="predicted"/>
<name>K0SCK6_THAOC</name>
<dbReference type="OrthoDB" id="10657908at2759"/>
<evidence type="ECO:0000313" key="3">
    <source>
        <dbReference type="EMBL" id="EJK63838.1"/>
    </source>
</evidence>
<organism evidence="3 4">
    <name type="scientific">Thalassiosira oceanica</name>
    <name type="common">Marine diatom</name>
    <dbReference type="NCBI Taxonomy" id="159749"/>
    <lineage>
        <taxon>Eukaryota</taxon>
        <taxon>Sar</taxon>
        <taxon>Stramenopiles</taxon>
        <taxon>Ochrophyta</taxon>
        <taxon>Bacillariophyta</taxon>
        <taxon>Coscinodiscophyceae</taxon>
        <taxon>Thalassiosirophycidae</taxon>
        <taxon>Thalassiosirales</taxon>
        <taxon>Thalassiosiraceae</taxon>
        <taxon>Thalassiosira</taxon>
    </lineage>
</organism>
<feature type="compositionally biased region" description="Low complexity" evidence="1">
    <location>
        <begin position="264"/>
        <end position="276"/>
    </location>
</feature>
<evidence type="ECO:0000256" key="1">
    <source>
        <dbReference type="SAM" id="MobiDB-lite"/>
    </source>
</evidence>
<dbReference type="eggNOG" id="ENOG502RX02">
    <property type="taxonomic scope" value="Eukaryota"/>
</dbReference>
<dbReference type="Pfam" id="PF03457">
    <property type="entry name" value="HA"/>
    <property type="match status" value="3"/>
</dbReference>
<feature type="compositionally biased region" description="Basic and acidic residues" evidence="1">
    <location>
        <begin position="652"/>
        <end position="671"/>
    </location>
</feature>
<feature type="domain" description="Helicase-associated" evidence="2">
    <location>
        <begin position="351"/>
        <end position="419"/>
    </location>
</feature>
<feature type="domain" description="Helicase-associated" evidence="2">
    <location>
        <begin position="527"/>
        <end position="593"/>
    </location>
</feature>
<sequence>MVTRMDANEDEQVDHDAAPPPPEEVLPPSALHDVMMGNEPQLPVEAGVADSTAQADTRGEEELAGEELAEVPQPQQQHPMDGEVMEGDQHIQEEGTQLSYRESARNLLEAAGERLAGVDVYADDGDEEVVEPAMELEVSTLPVPHIHHRRHAGYKRPLDDQYAMAQAPPKGPRLQGQAKKGYTFDERIAMLAEHKSQYGTCDLSAARKDDVDPLLRSFVLESRKQYKRFEKGEHSTLTAPRIELLERMGFDFTPMDGGKAKGTMSAASSVSGMNSSPTYRHTRPSVPAKEGVSNKLANWVRGQRKLYNKVGKEGFPEYRLQKLEEIGFDFNPMKTGSYITKKRKSMFPRVDQNWMKHFNKLVAYKNQNGTITIGPNTEGWPGLYDWVHCQRKEYKRFMSKDPKALMYDIWIQRLREIGFDFAPMKSDGFSRMLIERQSKHFDSVWEKHYLDLKSFYEKEGHTYVFKSGENAALASWIHVQRKHHRQREKGKSTPLTDERVRLLNELNVDWVPSSTKGYTKVMQGDRDKGWEATFEKLVEFKNENGHANPPKATKTVGPWTSRMRKLYAKNKADGAITTSLTQDKITRLEEVGFRFETEWHEKRAASASAKAASIAATANAGEVEHVIGVADEAVIPQGLPPLAPVQNPPAYKTEEEPLGKEQAEAGTHEPTCDAAAAGKEEPVNKAHV</sequence>
<comment type="caution">
    <text evidence="3">The sequence shown here is derived from an EMBL/GenBank/DDBJ whole genome shotgun (WGS) entry which is preliminary data.</text>
</comment>
<protein>
    <recommendedName>
        <fullName evidence="2">Helicase-associated domain-containing protein</fullName>
    </recommendedName>
</protein>
<feature type="region of interest" description="Disordered" evidence="1">
    <location>
        <begin position="638"/>
        <end position="688"/>
    </location>
</feature>
<evidence type="ECO:0000313" key="4">
    <source>
        <dbReference type="Proteomes" id="UP000266841"/>
    </source>
</evidence>
<feature type="domain" description="Helicase-associated" evidence="2">
    <location>
        <begin position="442"/>
        <end position="507"/>
    </location>
</feature>
<dbReference type="Proteomes" id="UP000266841">
    <property type="component" value="Unassembled WGS sequence"/>
</dbReference>